<evidence type="ECO:0000313" key="2">
    <source>
        <dbReference type="Proteomes" id="UP001501005"/>
    </source>
</evidence>
<gene>
    <name evidence="1" type="ORF">GCM10009549_58280</name>
</gene>
<name>A0ABN1PXZ3_9ACTN</name>
<keyword evidence="2" id="KW-1185">Reference proteome</keyword>
<accession>A0ABN1PXZ3</accession>
<sequence>MESTTLRTLLFVILSFPPYLFYRVTAVSEELIEDVVTGTIG</sequence>
<protein>
    <submittedName>
        <fullName evidence="1">Uncharacterized protein</fullName>
    </submittedName>
</protein>
<organism evidence="1 2">
    <name type="scientific">Streptomyces thermoalcalitolerans</name>
    <dbReference type="NCBI Taxonomy" id="65605"/>
    <lineage>
        <taxon>Bacteria</taxon>
        <taxon>Bacillati</taxon>
        <taxon>Actinomycetota</taxon>
        <taxon>Actinomycetes</taxon>
        <taxon>Kitasatosporales</taxon>
        <taxon>Streptomycetaceae</taxon>
        <taxon>Streptomyces</taxon>
    </lineage>
</organism>
<evidence type="ECO:0000313" key="1">
    <source>
        <dbReference type="EMBL" id="GAA0934747.1"/>
    </source>
</evidence>
<reference evidence="1 2" key="1">
    <citation type="journal article" date="2019" name="Int. J. Syst. Evol. Microbiol.">
        <title>The Global Catalogue of Microorganisms (GCM) 10K type strain sequencing project: providing services to taxonomists for standard genome sequencing and annotation.</title>
        <authorList>
            <consortium name="The Broad Institute Genomics Platform"/>
            <consortium name="The Broad Institute Genome Sequencing Center for Infectious Disease"/>
            <person name="Wu L."/>
            <person name="Ma J."/>
        </authorList>
    </citation>
    <scope>NUCLEOTIDE SEQUENCE [LARGE SCALE GENOMIC DNA]</scope>
    <source>
        <strain evidence="1 2">JCM 10673</strain>
    </source>
</reference>
<proteinExistence type="predicted"/>
<comment type="caution">
    <text evidence="1">The sequence shown here is derived from an EMBL/GenBank/DDBJ whole genome shotgun (WGS) entry which is preliminary data.</text>
</comment>
<dbReference type="EMBL" id="BAAAHG010000155">
    <property type="protein sequence ID" value="GAA0934747.1"/>
    <property type="molecule type" value="Genomic_DNA"/>
</dbReference>
<dbReference type="Proteomes" id="UP001501005">
    <property type="component" value="Unassembled WGS sequence"/>
</dbReference>